<dbReference type="PANTHER" id="PTHR38033">
    <property type="entry name" value="MEMBRANE PROTEIN-RELATED"/>
    <property type="match status" value="1"/>
</dbReference>
<keyword evidence="5" id="KW-1185">Reference proteome</keyword>
<dbReference type="InterPro" id="IPR038522">
    <property type="entry name" value="T4/T6SS_DotU_sf"/>
</dbReference>
<evidence type="ECO:0000256" key="2">
    <source>
        <dbReference type="SAM" id="Phobius"/>
    </source>
</evidence>
<dbReference type="NCBIfam" id="TIGR03349">
    <property type="entry name" value="IV_VI_DotU"/>
    <property type="match status" value="1"/>
</dbReference>
<feature type="compositionally biased region" description="Basic and acidic residues" evidence="1">
    <location>
        <begin position="1"/>
        <end position="28"/>
    </location>
</feature>
<accession>A0A1I3NGE8</accession>
<dbReference type="Pfam" id="PF09850">
    <property type="entry name" value="DotU"/>
    <property type="match status" value="1"/>
</dbReference>
<dbReference type="OrthoDB" id="345640at2"/>
<reference evidence="5" key="1">
    <citation type="submission" date="2016-10" db="EMBL/GenBank/DDBJ databases">
        <authorList>
            <person name="Varghese N."/>
            <person name="Submissions S."/>
        </authorList>
    </citation>
    <scope>NUCLEOTIDE SEQUENCE [LARGE SCALE GENOMIC DNA]</scope>
    <source>
        <strain evidence="5">DSM 5918</strain>
    </source>
</reference>
<protein>
    <submittedName>
        <fullName evidence="4">Type VI secretion system protein ImpK</fullName>
    </submittedName>
</protein>
<feature type="domain" description="Type IV / VI secretion system DotU" evidence="3">
    <location>
        <begin position="88"/>
        <end position="270"/>
    </location>
</feature>
<organism evidence="4 5">
    <name type="scientific">Desulfomicrobium apsheronum</name>
    <dbReference type="NCBI Taxonomy" id="52560"/>
    <lineage>
        <taxon>Bacteria</taxon>
        <taxon>Pseudomonadati</taxon>
        <taxon>Thermodesulfobacteriota</taxon>
        <taxon>Desulfovibrionia</taxon>
        <taxon>Desulfovibrionales</taxon>
        <taxon>Desulfomicrobiaceae</taxon>
        <taxon>Desulfomicrobium</taxon>
    </lineage>
</organism>
<dbReference type="RefSeq" id="WP_092372348.1">
    <property type="nucleotide sequence ID" value="NZ_FORX01000001.1"/>
</dbReference>
<feature type="region of interest" description="Disordered" evidence="1">
    <location>
        <begin position="1"/>
        <end position="33"/>
    </location>
</feature>
<name>A0A1I3NGE8_9BACT</name>
<dbReference type="PANTHER" id="PTHR38033:SF1">
    <property type="entry name" value="DOTU FAMILY TYPE IV_VI SECRETION SYSTEM PROTEIN"/>
    <property type="match status" value="1"/>
</dbReference>
<keyword evidence="2" id="KW-0472">Membrane</keyword>
<dbReference type="Proteomes" id="UP000198635">
    <property type="component" value="Unassembled WGS sequence"/>
</dbReference>
<dbReference type="AlphaFoldDB" id="A0A1I3NGE8"/>
<evidence type="ECO:0000313" key="4">
    <source>
        <dbReference type="EMBL" id="SFJ08374.1"/>
    </source>
</evidence>
<sequence length="298" mass="33642">MQSRDDDKTKFEGEEHTPEKSRLPDEPVHVTPGEHGLRSAVYIAQQASLEDYTPGLNPLVNCASGLLLEMVRLRALGSETVKSQGDGETRDEESGLDDLRNRLEAEIRGFENRALGSEIDHSQVLAARYVLCTALDESVSTSPQGAHGGWSRQALLSTFHNETWGGEKFFQIIDRCIQQPARNLYLLELIYLLLSLGFEGRYKLQSRGPIELELLRERIYRQVRILRGEPAQDLCKKLPDGNYKNKIYTYVPLYLLVIFVVTCLAATYASFFHILDNRAEPLLHQFTVSSSANGRESK</sequence>
<feature type="transmembrane region" description="Helical" evidence="2">
    <location>
        <begin position="253"/>
        <end position="275"/>
    </location>
</feature>
<dbReference type="NCBIfam" id="NF038228">
    <property type="entry name" value="IcmH_DotU_IVB"/>
    <property type="match status" value="1"/>
</dbReference>
<dbReference type="STRING" id="52560.SAMN04488082_101278"/>
<proteinExistence type="predicted"/>
<keyword evidence="2" id="KW-1133">Transmembrane helix</keyword>
<dbReference type="Gene3D" id="1.25.40.590">
    <property type="entry name" value="Type IV / VI secretion system, DotU"/>
    <property type="match status" value="1"/>
</dbReference>
<gene>
    <name evidence="4" type="ORF">SAMN04488082_101278</name>
</gene>
<keyword evidence="2" id="KW-0812">Transmembrane</keyword>
<evidence type="ECO:0000256" key="1">
    <source>
        <dbReference type="SAM" id="MobiDB-lite"/>
    </source>
</evidence>
<dbReference type="InterPro" id="IPR017732">
    <property type="entry name" value="T4/T6SS_DotU"/>
</dbReference>
<evidence type="ECO:0000259" key="3">
    <source>
        <dbReference type="Pfam" id="PF09850"/>
    </source>
</evidence>
<dbReference type="EMBL" id="FORX01000001">
    <property type="protein sequence ID" value="SFJ08374.1"/>
    <property type="molecule type" value="Genomic_DNA"/>
</dbReference>
<evidence type="ECO:0000313" key="5">
    <source>
        <dbReference type="Proteomes" id="UP000198635"/>
    </source>
</evidence>